<dbReference type="Pfam" id="PF03473">
    <property type="entry name" value="MOSC"/>
    <property type="match status" value="1"/>
</dbReference>
<evidence type="ECO:0000313" key="3">
    <source>
        <dbReference type="Proteomes" id="UP001321453"/>
    </source>
</evidence>
<dbReference type="SUPFAM" id="SSF141673">
    <property type="entry name" value="MOSC N-terminal domain-like"/>
    <property type="match status" value="1"/>
</dbReference>
<evidence type="ECO:0000313" key="2">
    <source>
        <dbReference type="EMBL" id="MDM7831490.1"/>
    </source>
</evidence>
<evidence type="ECO:0000259" key="1">
    <source>
        <dbReference type="PROSITE" id="PS51340"/>
    </source>
</evidence>
<dbReference type="PROSITE" id="PS51340">
    <property type="entry name" value="MOSC"/>
    <property type="match status" value="1"/>
</dbReference>
<protein>
    <submittedName>
        <fullName evidence="2">MOSC domain-containing protein</fullName>
    </submittedName>
</protein>
<reference evidence="2 3" key="1">
    <citation type="submission" date="2023-06" db="EMBL/GenBank/DDBJ databases">
        <title>Cellulomonas sp. MW9 Whole genome sequence.</title>
        <authorList>
            <person name="Park S."/>
        </authorList>
    </citation>
    <scope>NUCLEOTIDE SEQUENCE [LARGE SCALE GENOMIC DNA]</scope>
    <source>
        <strain evidence="2 3">MW9</strain>
    </source>
</reference>
<dbReference type="EMBL" id="JAUCGR010000002">
    <property type="protein sequence ID" value="MDM7831490.1"/>
    <property type="molecule type" value="Genomic_DNA"/>
</dbReference>
<comment type="caution">
    <text evidence="2">The sequence shown here is derived from an EMBL/GenBank/DDBJ whole genome shotgun (WGS) entry which is preliminary data.</text>
</comment>
<dbReference type="RefSeq" id="WP_289446831.1">
    <property type="nucleotide sequence ID" value="NZ_JAUCGR010000002.1"/>
</dbReference>
<dbReference type="SUPFAM" id="SSF50800">
    <property type="entry name" value="PK beta-barrel domain-like"/>
    <property type="match status" value="1"/>
</dbReference>
<dbReference type="PANTHER" id="PTHR14237:SF19">
    <property type="entry name" value="MITOCHONDRIAL AMIDOXIME REDUCING COMPONENT 1"/>
    <property type="match status" value="1"/>
</dbReference>
<name>A0ABT7S798_9CELL</name>
<dbReference type="InterPro" id="IPR005302">
    <property type="entry name" value="MoCF_Sase_C"/>
</dbReference>
<sequence length="289" mass="30859">MSAHVSRLTVYPVKSFGGHVVDALDLEVAGPVADRRWMVVDEAGVTLTARKFPRMLSATAEPLPGGVRLTSAELGSLDVAEPVGGRVLEVSMSRVGTVHDAGDDAAAWCSELVGRPARLTWLDDPARRGMSDKHGGTLDDPLALTDTAPLHVFTTASLHQLNLWAAQAHDEVVASALASDASSPAAFQPLDVRRFRPNIVVDGDLTAFEEDGWGHIVVGGVELRFADHCGRCVMTTVDPDTYAKGREPLRSLARHRRWDGEVWFGIQAVPLGAGRIALGDAVTAAPRLP</sequence>
<proteinExistence type="predicted"/>
<organism evidence="2 3">
    <name type="scientific">Cellulomonas edaphi</name>
    <dbReference type="NCBI Taxonomy" id="3053468"/>
    <lineage>
        <taxon>Bacteria</taxon>
        <taxon>Bacillati</taxon>
        <taxon>Actinomycetota</taxon>
        <taxon>Actinomycetes</taxon>
        <taxon>Micrococcales</taxon>
        <taxon>Cellulomonadaceae</taxon>
        <taxon>Cellulomonas</taxon>
    </lineage>
</organism>
<keyword evidence="3" id="KW-1185">Reference proteome</keyword>
<dbReference type="InterPro" id="IPR011037">
    <property type="entry name" value="Pyrv_Knase-like_insert_dom_sf"/>
</dbReference>
<dbReference type="Proteomes" id="UP001321453">
    <property type="component" value="Unassembled WGS sequence"/>
</dbReference>
<dbReference type="Pfam" id="PF03476">
    <property type="entry name" value="MOSC_N"/>
    <property type="match status" value="1"/>
</dbReference>
<feature type="domain" description="MOSC" evidence="1">
    <location>
        <begin position="123"/>
        <end position="285"/>
    </location>
</feature>
<dbReference type="InterPro" id="IPR005303">
    <property type="entry name" value="MOCOS_middle"/>
</dbReference>
<accession>A0ABT7S798</accession>
<dbReference type="PANTHER" id="PTHR14237">
    <property type="entry name" value="MOLYBDOPTERIN COFACTOR SULFURASE MOSC"/>
    <property type="match status" value="1"/>
</dbReference>
<gene>
    <name evidence="2" type="ORF">QRT05_09105</name>
</gene>